<organism evidence="1 2">
    <name type="scientific">Hepatospora eriocheir</name>
    <dbReference type="NCBI Taxonomy" id="1081669"/>
    <lineage>
        <taxon>Eukaryota</taxon>
        <taxon>Fungi</taxon>
        <taxon>Fungi incertae sedis</taxon>
        <taxon>Microsporidia</taxon>
        <taxon>Hepatosporidae</taxon>
        <taxon>Hepatospora</taxon>
    </lineage>
</organism>
<reference evidence="1 2" key="1">
    <citation type="journal article" date="2017" name="Environ. Microbiol.">
        <title>Decay of the glycolytic pathway and adaptation to intranuclear parasitism within Enterocytozoonidae microsporidia.</title>
        <authorList>
            <person name="Wiredu Boakye D."/>
            <person name="Jaroenlak P."/>
            <person name="Prachumwat A."/>
            <person name="Williams T.A."/>
            <person name="Bateman K.S."/>
            <person name="Itsathitphaisarn O."/>
            <person name="Sritunyalucksana K."/>
            <person name="Paszkiewicz K.H."/>
            <person name="Moore K.A."/>
            <person name="Stentiford G.D."/>
            <person name="Williams B.A."/>
        </authorList>
    </citation>
    <scope>NUCLEOTIDE SEQUENCE [LARGE SCALE GENOMIC DNA]</scope>
    <source>
        <strain evidence="1 2">GB1</strain>
    </source>
</reference>
<dbReference type="EMBL" id="LVKB01000008">
    <property type="protein sequence ID" value="ORD97859.1"/>
    <property type="molecule type" value="Genomic_DNA"/>
</dbReference>
<accession>A0A1X0QDH8</accession>
<dbReference type="AlphaFoldDB" id="A0A1X0QDH8"/>
<dbReference type="OrthoDB" id="2668416at2759"/>
<proteinExistence type="predicted"/>
<evidence type="ECO:0000313" key="2">
    <source>
        <dbReference type="Proteomes" id="UP000192356"/>
    </source>
</evidence>
<evidence type="ECO:0000313" key="1">
    <source>
        <dbReference type="EMBL" id="ORD97859.1"/>
    </source>
</evidence>
<name>A0A1X0QDH8_9MICR</name>
<gene>
    <name evidence="1" type="ORF">HERIO_323</name>
</gene>
<dbReference type="Proteomes" id="UP000192356">
    <property type="component" value="Unassembled WGS sequence"/>
</dbReference>
<dbReference type="VEuPathDB" id="MicrosporidiaDB:HERIO_323"/>
<keyword evidence="2" id="KW-1185">Reference proteome</keyword>
<dbReference type="VEuPathDB" id="MicrosporidiaDB:A0H76_1207"/>
<comment type="caution">
    <text evidence="1">The sequence shown here is derived from an EMBL/GenBank/DDBJ whole genome shotgun (WGS) entry which is preliminary data.</text>
</comment>
<sequence>MFLTYIGRKINYSDIADLFGISRSKAFYDIHFMVKFILKVKNDYIKLPNSDEFKILSEKFLTIKTKKYCFR</sequence>
<protein>
    <submittedName>
        <fullName evidence="1">Uncharacterized protein</fullName>
    </submittedName>
</protein>